<dbReference type="PROSITE" id="PS50850">
    <property type="entry name" value="MFS"/>
    <property type="match status" value="1"/>
</dbReference>
<feature type="transmembrane region" description="Helical" evidence="7">
    <location>
        <begin position="299"/>
        <end position="321"/>
    </location>
</feature>
<feature type="transmembrane region" description="Helical" evidence="7">
    <location>
        <begin position="266"/>
        <end position="287"/>
    </location>
</feature>
<proteinExistence type="predicted"/>
<name>A0A2T0R220_9ACTN</name>
<gene>
    <name evidence="9" type="ORF">CLV37_108279</name>
</gene>
<feature type="transmembrane region" description="Helical" evidence="7">
    <location>
        <begin position="72"/>
        <end position="92"/>
    </location>
</feature>
<evidence type="ECO:0000313" key="9">
    <source>
        <dbReference type="EMBL" id="PRY13608.1"/>
    </source>
</evidence>
<evidence type="ECO:0000256" key="5">
    <source>
        <dbReference type="ARBA" id="ARBA00023136"/>
    </source>
</evidence>
<feature type="transmembrane region" description="Helical" evidence="7">
    <location>
        <begin position="188"/>
        <end position="211"/>
    </location>
</feature>
<feature type="transmembrane region" description="Helical" evidence="7">
    <location>
        <begin position="232"/>
        <end position="254"/>
    </location>
</feature>
<dbReference type="InterPro" id="IPR020846">
    <property type="entry name" value="MFS_dom"/>
</dbReference>
<dbReference type="PANTHER" id="PTHR43124:SF5">
    <property type="entry name" value="PURINE RIBONUCLEOSIDE EFFLUX PUMP NEPI"/>
    <property type="match status" value="1"/>
</dbReference>
<dbReference type="Proteomes" id="UP000238083">
    <property type="component" value="Unassembled WGS sequence"/>
</dbReference>
<evidence type="ECO:0000259" key="8">
    <source>
        <dbReference type="PROSITE" id="PS50850"/>
    </source>
</evidence>
<dbReference type="GO" id="GO:0022857">
    <property type="term" value="F:transmembrane transporter activity"/>
    <property type="evidence" value="ECO:0007669"/>
    <property type="project" value="InterPro"/>
</dbReference>
<feature type="domain" description="Major facilitator superfamily (MFS) profile" evidence="8">
    <location>
        <begin position="33"/>
        <end position="409"/>
    </location>
</feature>
<dbReference type="AlphaFoldDB" id="A0A2T0R220"/>
<comment type="caution">
    <text evidence="9">The sequence shown here is derived from an EMBL/GenBank/DDBJ whole genome shotgun (WGS) entry which is preliminary data.</text>
</comment>
<accession>A0A2T0R220</accession>
<sequence>MNSDTPVTTRRGAGRIPRPRSSGRTAPRSPWPAVVALGVGVFALVTAEFLPASLLPRIAADLGISEGLAGQAVTATALAGIVAAPTVGALFPRADRRRLLAALLAAAVVSNALVALSGAFWTILLARLLLGVALAGFWGLAPAVTARLAPPDKVGRAVMVSNAGMPLATVTAVPVGTFLGEAWGWRPVFWLATAITVVALVVVWFAVPRVAPAEGAAAPGLSSLVGALRSKVLVAGLVGVGFLAGGHFTAFTYVRPALQRLPEVSTGQIATVLTVLGVASVLGNLAAGPTADRRLPLALVLWPALLAVGVVGVVAGVGPFAVVVVAAALWGFAFGGIPTIVISWLARTVPDRVEQGAGLTTSMFQVAIAVAAGVGGLLVDGAGVTTAYAVGAVAAILGGTVLRASSSPRFAARPSSRSSSDS</sequence>
<evidence type="ECO:0000256" key="4">
    <source>
        <dbReference type="ARBA" id="ARBA00022989"/>
    </source>
</evidence>
<evidence type="ECO:0000256" key="3">
    <source>
        <dbReference type="ARBA" id="ARBA00022692"/>
    </source>
</evidence>
<keyword evidence="5 7" id="KW-0472">Membrane</keyword>
<feature type="region of interest" description="Disordered" evidence="6">
    <location>
        <begin position="1"/>
        <end position="28"/>
    </location>
</feature>
<feature type="transmembrane region" description="Helical" evidence="7">
    <location>
        <begin position="358"/>
        <end position="379"/>
    </location>
</feature>
<dbReference type="Gene3D" id="1.20.1250.20">
    <property type="entry name" value="MFS general substrate transporter like domains"/>
    <property type="match status" value="1"/>
</dbReference>
<evidence type="ECO:0000256" key="2">
    <source>
        <dbReference type="ARBA" id="ARBA00022475"/>
    </source>
</evidence>
<keyword evidence="3 7" id="KW-0812">Transmembrane</keyword>
<dbReference type="PANTHER" id="PTHR43124">
    <property type="entry name" value="PURINE EFFLUX PUMP PBUE"/>
    <property type="match status" value="1"/>
</dbReference>
<dbReference type="CDD" id="cd17324">
    <property type="entry name" value="MFS_NepI_like"/>
    <property type="match status" value="1"/>
</dbReference>
<feature type="transmembrane region" description="Helical" evidence="7">
    <location>
        <begin position="385"/>
        <end position="404"/>
    </location>
</feature>
<organism evidence="9 10">
    <name type="scientific">Kineococcus rhizosphaerae</name>
    <dbReference type="NCBI Taxonomy" id="559628"/>
    <lineage>
        <taxon>Bacteria</taxon>
        <taxon>Bacillati</taxon>
        <taxon>Actinomycetota</taxon>
        <taxon>Actinomycetes</taxon>
        <taxon>Kineosporiales</taxon>
        <taxon>Kineosporiaceae</taxon>
        <taxon>Kineococcus</taxon>
    </lineage>
</organism>
<dbReference type="SUPFAM" id="SSF103473">
    <property type="entry name" value="MFS general substrate transporter"/>
    <property type="match status" value="1"/>
</dbReference>
<keyword evidence="4 7" id="KW-1133">Transmembrane helix</keyword>
<dbReference type="InterPro" id="IPR036259">
    <property type="entry name" value="MFS_trans_sf"/>
</dbReference>
<evidence type="ECO:0000256" key="1">
    <source>
        <dbReference type="ARBA" id="ARBA00004651"/>
    </source>
</evidence>
<dbReference type="InterPro" id="IPR011701">
    <property type="entry name" value="MFS"/>
</dbReference>
<dbReference type="GO" id="GO:0005886">
    <property type="term" value="C:plasma membrane"/>
    <property type="evidence" value="ECO:0007669"/>
    <property type="project" value="UniProtKB-SubCell"/>
</dbReference>
<comment type="subcellular location">
    <subcellularLocation>
        <location evidence="1">Cell membrane</location>
        <topology evidence="1">Multi-pass membrane protein</topology>
    </subcellularLocation>
</comment>
<evidence type="ECO:0000256" key="7">
    <source>
        <dbReference type="SAM" id="Phobius"/>
    </source>
</evidence>
<feature type="transmembrane region" description="Helical" evidence="7">
    <location>
        <begin position="99"/>
        <end position="122"/>
    </location>
</feature>
<dbReference type="Pfam" id="PF07690">
    <property type="entry name" value="MFS_1"/>
    <property type="match status" value="1"/>
</dbReference>
<reference evidence="9 10" key="1">
    <citation type="submission" date="2018-03" db="EMBL/GenBank/DDBJ databases">
        <title>Genomic Encyclopedia of Archaeal and Bacterial Type Strains, Phase II (KMG-II): from individual species to whole genera.</title>
        <authorList>
            <person name="Goeker M."/>
        </authorList>
    </citation>
    <scope>NUCLEOTIDE SEQUENCE [LARGE SCALE GENOMIC DNA]</scope>
    <source>
        <strain evidence="9 10">DSM 19711</strain>
    </source>
</reference>
<keyword evidence="2" id="KW-1003">Cell membrane</keyword>
<dbReference type="InterPro" id="IPR050189">
    <property type="entry name" value="MFS_Efflux_Transporters"/>
</dbReference>
<protein>
    <submittedName>
        <fullName evidence="9">DHA1 family purine ribonucleoside efflux pump-like MFS transporter</fullName>
    </submittedName>
</protein>
<evidence type="ECO:0000313" key="10">
    <source>
        <dbReference type="Proteomes" id="UP000238083"/>
    </source>
</evidence>
<feature type="transmembrane region" description="Helical" evidence="7">
    <location>
        <begin position="30"/>
        <end position="52"/>
    </location>
</feature>
<feature type="transmembrane region" description="Helical" evidence="7">
    <location>
        <begin position="128"/>
        <end position="145"/>
    </location>
</feature>
<feature type="transmembrane region" description="Helical" evidence="7">
    <location>
        <begin position="157"/>
        <end position="176"/>
    </location>
</feature>
<keyword evidence="10" id="KW-1185">Reference proteome</keyword>
<evidence type="ECO:0000256" key="6">
    <source>
        <dbReference type="SAM" id="MobiDB-lite"/>
    </source>
</evidence>
<dbReference type="RefSeq" id="WP_170127322.1">
    <property type="nucleotide sequence ID" value="NZ_PVZF01000008.1"/>
</dbReference>
<feature type="transmembrane region" description="Helical" evidence="7">
    <location>
        <begin position="327"/>
        <end position="346"/>
    </location>
</feature>
<dbReference type="EMBL" id="PVZF01000008">
    <property type="protein sequence ID" value="PRY13608.1"/>
    <property type="molecule type" value="Genomic_DNA"/>
</dbReference>